<protein>
    <submittedName>
        <fullName evidence="3">23168_t:CDS:1</fullName>
    </submittedName>
</protein>
<dbReference type="InterPro" id="IPR036910">
    <property type="entry name" value="HMG_box_dom_sf"/>
</dbReference>
<comment type="caution">
    <text evidence="3">The sequence shown here is derived from an EMBL/GenBank/DDBJ whole genome shotgun (WGS) entry which is preliminary data.</text>
</comment>
<dbReference type="Proteomes" id="UP000789759">
    <property type="component" value="Unassembled WGS sequence"/>
</dbReference>
<name>A0A9N9C3Q9_9GLOM</name>
<evidence type="ECO:0000313" key="4">
    <source>
        <dbReference type="Proteomes" id="UP000789759"/>
    </source>
</evidence>
<gene>
    <name evidence="3" type="ORF">CPELLU_LOCUS6309</name>
</gene>
<feature type="region of interest" description="Disordered" evidence="1">
    <location>
        <begin position="123"/>
        <end position="159"/>
    </location>
</feature>
<dbReference type="Gene3D" id="1.10.30.10">
    <property type="entry name" value="High mobility group box domain"/>
    <property type="match status" value="1"/>
</dbReference>
<feature type="region of interest" description="Disordered" evidence="1">
    <location>
        <begin position="1"/>
        <end position="22"/>
    </location>
</feature>
<dbReference type="EMBL" id="CAJVQA010003875">
    <property type="protein sequence ID" value="CAG8585844.1"/>
    <property type="molecule type" value="Genomic_DNA"/>
</dbReference>
<dbReference type="InterPro" id="IPR009071">
    <property type="entry name" value="HMG_box_dom"/>
</dbReference>
<proteinExistence type="predicted"/>
<feature type="compositionally biased region" description="Polar residues" evidence="1">
    <location>
        <begin position="137"/>
        <end position="159"/>
    </location>
</feature>
<reference evidence="3" key="1">
    <citation type="submission" date="2021-06" db="EMBL/GenBank/DDBJ databases">
        <authorList>
            <person name="Kallberg Y."/>
            <person name="Tangrot J."/>
            <person name="Rosling A."/>
        </authorList>
    </citation>
    <scope>NUCLEOTIDE SEQUENCE</scope>
    <source>
        <strain evidence="3">FL966</strain>
    </source>
</reference>
<keyword evidence="4" id="KW-1185">Reference proteome</keyword>
<feature type="compositionally biased region" description="Polar residues" evidence="1">
    <location>
        <begin position="280"/>
        <end position="297"/>
    </location>
</feature>
<organism evidence="3 4">
    <name type="scientific">Cetraspora pellucida</name>
    <dbReference type="NCBI Taxonomy" id="1433469"/>
    <lineage>
        <taxon>Eukaryota</taxon>
        <taxon>Fungi</taxon>
        <taxon>Fungi incertae sedis</taxon>
        <taxon>Mucoromycota</taxon>
        <taxon>Glomeromycotina</taxon>
        <taxon>Glomeromycetes</taxon>
        <taxon>Diversisporales</taxon>
        <taxon>Gigasporaceae</taxon>
        <taxon>Cetraspora</taxon>
    </lineage>
</organism>
<dbReference type="OrthoDB" id="2424994at2759"/>
<feature type="compositionally biased region" description="Basic and acidic residues" evidence="1">
    <location>
        <begin position="1"/>
        <end position="11"/>
    </location>
</feature>
<sequence>MGGKENEKEEFSPEINLLDPNKPYFYSEDEQITGVSVKPPYPPEIKAGDLVRDLLSKYETKSPKMLNEFFIYRKAFVQAFKKQKLKPKMTQVSSLASTSWHSESTDVKNAYRKIAREAEQLYINERKKRQQSKTTDKMQTSDSEVTSTPISSGSNYPVVSNPSHRTVVSVQPGSFISIKSPTHTNLQFLDTNASSAFNGSYEQTCPTSFEDATDYYSELTTEPMYTQDQQPIMHHGTSIQTTNANFNLRYQSIYSGNPLPTEGYYTFNTKNTSYNSNTSGTQYPYSQTSTQSLSSHNMLDYSNGGGPLGRPPVNENK</sequence>
<feature type="region of interest" description="Disordered" evidence="1">
    <location>
        <begin position="276"/>
        <end position="317"/>
    </location>
</feature>
<accession>A0A9N9C3Q9</accession>
<evidence type="ECO:0000259" key="2">
    <source>
        <dbReference type="Pfam" id="PF00505"/>
    </source>
</evidence>
<evidence type="ECO:0000313" key="3">
    <source>
        <dbReference type="EMBL" id="CAG8585844.1"/>
    </source>
</evidence>
<dbReference type="SUPFAM" id="SSF47095">
    <property type="entry name" value="HMG-box"/>
    <property type="match status" value="1"/>
</dbReference>
<evidence type="ECO:0000256" key="1">
    <source>
        <dbReference type="SAM" id="MobiDB-lite"/>
    </source>
</evidence>
<feature type="domain" description="HMG box" evidence="2">
    <location>
        <begin position="65"/>
        <end position="128"/>
    </location>
</feature>
<dbReference type="AlphaFoldDB" id="A0A9N9C3Q9"/>
<dbReference type="Pfam" id="PF00505">
    <property type="entry name" value="HMG_box"/>
    <property type="match status" value="1"/>
</dbReference>